<keyword evidence="2" id="KW-1185">Reference proteome</keyword>
<proteinExistence type="predicted"/>
<accession>A0ABX1J8T9</accession>
<dbReference type="RefSeq" id="WP_168519222.1">
    <property type="nucleotide sequence ID" value="NZ_JAAXLS010000020.1"/>
</dbReference>
<gene>
    <name evidence="1" type="ORF">HFP15_25240</name>
</gene>
<comment type="caution">
    <text evidence="1">The sequence shown here is derived from an EMBL/GenBank/DDBJ whole genome shotgun (WGS) entry which is preliminary data.</text>
</comment>
<reference evidence="1 2" key="1">
    <citation type="submission" date="2020-04" db="EMBL/GenBank/DDBJ databases">
        <title>Novel species.</title>
        <authorList>
            <person name="Teo W.F.A."/>
            <person name="Lipun K."/>
            <person name="Srisuk N."/>
            <person name="Duangmal K."/>
        </authorList>
    </citation>
    <scope>NUCLEOTIDE SEQUENCE [LARGE SCALE GENOMIC DNA]</scope>
    <source>
        <strain evidence="1 2">K13G38</strain>
    </source>
</reference>
<sequence>MASPPESTKTSLRQRLLARARERWPQLTTVHVRHHGAFAYVAGELADGTTLPLFRLRYNGSATSWGFAIYRASHEDYENSILPSGYPFGTPQEALDCACGLYLNDTTAWQPRRTNGRDH</sequence>
<organism evidence="1 2">
    <name type="scientific">Amycolatopsis acididurans</name>
    <dbReference type="NCBI Taxonomy" id="2724524"/>
    <lineage>
        <taxon>Bacteria</taxon>
        <taxon>Bacillati</taxon>
        <taxon>Actinomycetota</taxon>
        <taxon>Actinomycetes</taxon>
        <taxon>Pseudonocardiales</taxon>
        <taxon>Pseudonocardiaceae</taxon>
        <taxon>Amycolatopsis</taxon>
    </lineage>
</organism>
<evidence type="ECO:0008006" key="3">
    <source>
        <dbReference type="Google" id="ProtNLM"/>
    </source>
</evidence>
<dbReference type="Proteomes" id="UP000715441">
    <property type="component" value="Unassembled WGS sequence"/>
</dbReference>
<evidence type="ECO:0000313" key="2">
    <source>
        <dbReference type="Proteomes" id="UP000715441"/>
    </source>
</evidence>
<protein>
    <recommendedName>
        <fullName evidence="3">DUF2958 domain-containing protein</fullName>
    </recommendedName>
</protein>
<evidence type="ECO:0000313" key="1">
    <source>
        <dbReference type="EMBL" id="NKQ56188.1"/>
    </source>
</evidence>
<dbReference type="EMBL" id="JAAXLS010000020">
    <property type="protein sequence ID" value="NKQ56188.1"/>
    <property type="molecule type" value="Genomic_DNA"/>
</dbReference>
<name>A0ABX1J8T9_9PSEU</name>